<keyword evidence="1" id="KW-1133">Transmembrane helix</keyword>
<accession>A0A9P7GJB8</accession>
<evidence type="ECO:0000256" key="1">
    <source>
        <dbReference type="SAM" id="Phobius"/>
    </source>
</evidence>
<sequence>MVFTSTKTISFKKTIHALPDAVLALLHDPKVLFAANPLIAGVIQDPSKPHTYTITDTLVVLGYFTTTTKYTAQLDLHKDGVDTAVVASLGTRLRGQYRIRAGENGTTVLEEDTAVEGFSLMMPYIIKTMAPAHEQILESVAAKAENRDSRHMKQLSRSEMSARIFLLAAVISACLVPCIYPYTTSLSLFAVIVSLLSLLGVRTKMGDPYSLFHLSLNKLGEDVPPKTEWLNMGYWQPCSLKLVQVTIKFREQKYNSLTSCCGLEALATKLIQAAQCKTGDSILDVGYGTGESVILLLSEPSIPRPSLIIGVTSLSSHHIRAEKRVERILAHQESKVDPPTRVLLHCADAVHQPGQASPSHPLGPSSTVKYNGILALDCAYHFNTRWTFLEQSLEKLASGGRIALADICFDPDILKRSRTAWAASKLFQLMPKANMVSPKDYVARMMEMGYVDVQLEDISQDVFPGFVRFLKAREIGWKVFGLTLEWYAGLGAKFIIVSGARV</sequence>
<comment type="caution">
    <text evidence="3">The sequence shown here is derived from an EMBL/GenBank/DDBJ whole genome shotgun (WGS) entry which is preliminary data.</text>
</comment>
<gene>
    <name evidence="3" type="ORF">DXG03_007077</name>
</gene>
<dbReference type="InterPro" id="IPR029063">
    <property type="entry name" value="SAM-dependent_MTases_sf"/>
</dbReference>
<evidence type="ECO:0000313" key="4">
    <source>
        <dbReference type="Proteomes" id="UP000775547"/>
    </source>
</evidence>
<dbReference type="SUPFAM" id="SSF53335">
    <property type="entry name" value="S-adenosyl-L-methionine-dependent methyltransferases"/>
    <property type="match status" value="1"/>
</dbReference>
<organism evidence="3 4">
    <name type="scientific">Asterophora parasitica</name>
    <dbReference type="NCBI Taxonomy" id="117018"/>
    <lineage>
        <taxon>Eukaryota</taxon>
        <taxon>Fungi</taxon>
        <taxon>Dikarya</taxon>
        <taxon>Basidiomycota</taxon>
        <taxon>Agaricomycotina</taxon>
        <taxon>Agaricomycetes</taxon>
        <taxon>Agaricomycetidae</taxon>
        <taxon>Agaricales</taxon>
        <taxon>Tricholomatineae</taxon>
        <taxon>Lyophyllaceae</taxon>
        <taxon>Asterophora</taxon>
    </lineage>
</organism>
<dbReference type="OrthoDB" id="61390at2759"/>
<dbReference type="EMBL" id="JABCKV010000005">
    <property type="protein sequence ID" value="KAG5648042.1"/>
    <property type="molecule type" value="Genomic_DNA"/>
</dbReference>
<dbReference type="AlphaFoldDB" id="A0A9P7GJB8"/>
<feature type="domain" description="DUF7053" evidence="2">
    <location>
        <begin position="19"/>
        <end position="145"/>
    </location>
</feature>
<protein>
    <recommendedName>
        <fullName evidence="2">DUF7053 domain-containing protein</fullName>
    </recommendedName>
</protein>
<reference evidence="3" key="1">
    <citation type="submission" date="2020-07" db="EMBL/GenBank/DDBJ databases">
        <authorList>
            <person name="Nieuwenhuis M."/>
            <person name="Van De Peppel L.J.J."/>
        </authorList>
    </citation>
    <scope>NUCLEOTIDE SEQUENCE</scope>
    <source>
        <strain evidence="3">AP01</strain>
        <tissue evidence="3">Mycelium</tissue>
    </source>
</reference>
<dbReference type="InterPro" id="IPR055481">
    <property type="entry name" value="DUF7053"/>
</dbReference>
<dbReference type="Gene3D" id="3.40.50.150">
    <property type="entry name" value="Vaccinia Virus protein VP39"/>
    <property type="match status" value="1"/>
</dbReference>
<evidence type="ECO:0000313" key="3">
    <source>
        <dbReference type="EMBL" id="KAG5648042.1"/>
    </source>
</evidence>
<name>A0A9P7GJB8_9AGAR</name>
<feature type="transmembrane region" description="Helical" evidence="1">
    <location>
        <begin position="160"/>
        <end position="180"/>
    </location>
</feature>
<evidence type="ECO:0000259" key="2">
    <source>
        <dbReference type="Pfam" id="PF23155"/>
    </source>
</evidence>
<keyword evidence="4" id="KW-1185">Reference proteome</keyword>
<dbReference type="Pfam" id="PF23155">
    <property type="entry name" value="DUF7053"/>
    <property type="match status" value="1"/>
</dbReference>
<keyword evidence="1" id="KW-0812">Transmembrane</keyword>
<proteinExistence type="predicted"/>
<dbReference type="Proteomes" id="UP000775547">
    <property type="component" value="Unassembled WGS sequence"/>
</dbReference>
<keyword evidence="1" id="KW-0472">Membrane</keyword>
<reference evidence="3" key="2">
    <citation type="submission" date="2021-10" db="EMBL/GenBank/DDBJ databases">
        <title>Phylogenomics reveals ancestral predisposition of the termite-cultivated fungus Termitomyces towards a domesticated lifestyle.</title>
        <authorList>
            <person name="Auxier B."/>
            <person name="Grum-Grzhimaylo A."/>
            <person name="Cardenas M.E."/>
            <person name="Lodge J.D."/>
            <person name="Laessoe T."/>
            <person name="Pedersen O."/>
            <person name="Smith M.E."/>
            <person name="Kuyper T.W."/>
            <person name="Franco-Molano E.A."/>
            <person name="Baroni T.J."/>
            <person name="Aanen D.K."/>
        </authorList>
    </citation>
    <scope>NUCLEOTIDE SEQUENCE</scope>
    <source>
        <strain evidence="3">AP01</strain>
        <tissue evidence="3">Mycelium</tissue>
    </source>
</reference>